<proteinExistence type="predicted"/>
<sequence length="157" mass="17829">MYSNSIQRMHEAYTVIQFVARRYAHWIMEQVIRSVSLGYLSASNWGSYFGLTHDETLTRLTWKSVARLEAEKEIIKRRKERETTKDIEATSGVDHPGLVLHPTKSSLGRQGLLTPYTPLEPSWDISMYAPSVDVTLADESHSNIFTQAAWEVGLGSK</sequence>
<comment type="caution">
    <text evidence="2">The sequence shown here is derived from an EMBL/GenBank/DDBJ whole genome shotgun (WGS) entry which is preliminary data.</text>
</comment>
<evidence type="ECO:0000313" key="2">
    <source>
        <dbReference type="EMBL" id="KAK7441571.1"/>
    </source>
</evidence>
<feature type="compositionally biased region" description="Basic and acidic residues" evidence="1">
    <location>
        <begin position="79"/>
        <end position="88"/>
    </location>
</feature>
<gene>
    <name evidence="2" type="ORF">VKT23_016564</name>
</gene>
<protein>
    <submittedName>
        <fullName evidence="2">Uncharacterized protein</fullName>
    </submittedName>
</protein>
<evidence type="ECO:0000313" key="3">
    <source>
        <dbReference type="Proteomes" id="UP001498398"/>
    </source>
</evidence>
<organism evidence="2 3">
    <name type="scientific">Marasmiellus scandens</name>
    <dbReference type="NCBI Taxonomy" id="2682957"/>
    <lineage>
        <taxon>Eukaryota</taxon>
        <taxon>Fungi</taxon>
        <taxon>Dikarya</taxon>
        <taxon>Basidiomycota</taxon>
        <taxon>Agaricomycotina</taxon>
        <taxon>Agaricomycetes</taxon>
        <taxon>Agaricomycetidae</taxon>
        <taxon>Agaricales</taxon>
        <taxon>Marasmiineae</taxon>
        <taxon>Omphalotaceae</taxon>
        <taxon>Marasmiellus</taxon>
    </lineage>
</organism>
<evidence type="ECO:0000256" key="1">
    <source>
        <dbReference type="SAM" id="MobiDB-lite"/>
    </source>
</evidence>
<feature type="region of interest" description="Disordered" evidence="1">
    <location>
        <begin position="79"/>
        <end position="101"/>
    </location>
</feature>
<dbReference type="EMBL" id="JBANRG010000062">
    <property type="protein sequence ID" value="KAK7441571.1"/>
    <property type="molecule type" value="Genomic_DNA"/>
</dbReference>
<keyword evidence="3" id="KW-1185">Reference proteome</keyword>
<name>A0ABR1IY08_9AGAR</name>
<reference evidence="2 3" key="1">
    <citation type="submission" date="2024-01" db="EMBL/GenBank/DDBJ databases">
        <title>A draft genome for the cacao thread blight pathogen Marasmiellus scandens.</title>
        <authorList>
            <person name="Baruah I.K."/>
            <person name="Leung J."/>
            <person name="Bukari Y."/>
            <person name="Amoako-Attah I."/>
            <person name="Meinhardt L.W."/>
            <person name="Bailey B.A."/>
            <person name="Cohen S.P."/>
        </authorList>
    </citation>
    <scope>NUCLEOTIDE SEQUENCE [LARGE SCALE GENOMIC DNA]</scope>
    <source>
        <strain evidence="2 3">GH-19</strain>
    </source>
</reference>
<accession>A0ABR1IY08</accession>
<dbReference type="Proteomes" id="UP001498398">
    <property type="component" value="Unassembled WGS sequence"/>
</dbReference>